<feature type="non-terminal residue" evidence="2">
    <location>
        <position position="171"/>
    </location>
</feature>
<protein>
    <submittedName>
        <fullName evidence="2">Uncharacterized protein</fullName>
    </submittedName>
</protein>
<evidence type="ECO:0000313" key="3">
    <source>
        <dbReference type="Proteomes" id="UP000663874"/>
    </source>
</evidence>
<dbReference type="AlphaFoldDB" id="A0A820JEW1"/>
<dbReference type="EMBL" id="CAJOBE010040692">
    <property type="protein sequence ID" value="CAF4325002.1"/>
    <property type="molecule type" value="Genomic_DNA"/>
</dbReference>
<feature type="region of interest" description="Disordered" evidence="1">
    <location>
        <begin position="15"/>
        <end position="134"/>
    </location>
</feature>
<feature type="non-terminal residue" evidence="2">
    <location>
        <position position="1"/>
    </location>
</feature>
<dbReference type="Proteomes" id="UP000663874">
    <property type="component" value="Unassembled WGS sequence"/>
</dbReference>
<name>A0A820JEW1_9BILA</name>
<gene>
    <name evidence="2" type="ORF">FNK824_LOCUS41477</name>
</gene>
<reference evidence="2" key="1">
    <citation type="submission" date="2021-02" db="EMBL/GenBank/DDBJ databases">
        <authorList>
            <person name="Nowell W R."/>
        </authorList>
    </citation>
    <scope>NUCLEOTIDE SEQUENCE</scope>
</reference>
<feature type="compositionally biased region" description="Low complexity" evidence="1">
    <location>
        <begin position="69"/>
        <end position="104"/>
    </location>
</feature>
<evidence type="ECO:0000313" key="2">
    <source>
        <dbReference type="EMBL" id="CAF4325002.1"/>
    </source>
</evidence>
<sequence>TRKRKLGDSIAAFIENNNSHGTQQFNSRSDSFINTTNDNTNSNSGRTSPVSSTKKRGLSKIFGVLTGRSGSISSPSPASIPSNPINSNTSLINSTSNEINTTQNRALPTASKESEKRRSSIKYRPAPPPPPLIQSQLINPPPHVIISTPPQVIISTQPPGPPVLSPYSIDS</sequence>
<feature type="compositionally biased region" description="Low complexity" evidence="1">
    <location>
        <begin position="29"/>
        <end position="48"/>
    </location>
</feature>
<organism evidence="2 3">
    <name type="scientific">Rotaria sordida</name>
    <dbReference type="NCBI Taxonomy" id="392033"/>
    <lineage>
        <taxon>Eukaryota</taxon>
        <taxon>Metazoa</taxon>
        <taxon>Spiralia</taxon>
        <taxon>Gnathifera</taxon>
        <taxon>Rotifera</taxon>
        <taxon>Eurotatoria</taxon>
        <taxon>Bdelloidea</taxon>
        <taxon>Philodinida</taxon>
        <taxon>Philodinidae</taxon>
        <taxon>Rotaria</taxon>
    </lineage>
</organism>
<accession>A0A820JEW1</accession>
<feature type="compositionally biased region" description="Polar residues" evidence="1">
    <location>
        <begin position="15"/>
        <end position="28"/>
    </location>
</feature>
<evidence type="ECO:0000256" key="1">
    <source>
        <dbReference type="SAM" id="MobiDB-lite"/>
    </source>
</evidence>
<comment type="caution">
    <text evidence="2">The sequence shown here is derived from an EMBL/GenBank/DDBJ whole genome shotgun (WGS) entry which is preliminary data.</text>
</comment>
<proteinExistence type="predicted"/>